<dbReference type="EMBL" id="FONW01000012">
    <property type="protein sequence ID" value="SFF65713.1"/>
    <property type="molecule type" value="Genomic_DNA"/>
</dbReference>
<keyword evidence="1" id="KW-1133">Transmembrane helix</keyword>
<keyword evidence="1" id="KW-0812">Transmembrane</keyword>
<evidence type="ECO:0000313" key="2">
    <source>
        <dbReference type="EMBL" id="SFF65713.1"/>
    </source>
</evidence>
<proteinExistence type="predicted"/>
<gene>
    <name evidence="2" type="ORF">SAMN05216283_1123</name>
</gene>
<reference evidence="2 3" key="1">
    <citation type="submission" date="2016-10" db="EMBL/GenBank/DDBJ databases">
        <authorList>
            <person name="de Groot N.N."/>
        </authorList>
    </citation>
    <scope>NUCLEOTIDE SEQUENCE [LARGE SCALE GENOMIC DNA]</scope>
    <source>
        <strain evidence="2 3">CGMCC 1.9156</strain>
    </source>
</reference>
<dbReference type="RefSeq" id="WP_093921147.1">
    <property type="nucleotide sequence ID" value="NZ_FONW01000012.1"/>
</dbReference>
<evidence type="ECO:0000256" key="1">
    <source>
        <dbReference type="SAM" id="Phobius"/>
    </source>
</evidence>
<dbReference type="Proteomes" id="UP000198964">
    <property type="component" value="Unassembled WGS sequence"/>
</dbReference>
<keyword evidence="3" id="KW-1185">Reference proteome</keyword>
<sequence length="163" mass="18584">MQKQFTWKKGVFSSLYKIYLNGEQIGSLKDKLFSQSITGILNGEEYVFQTKGFFKQETLIFDVAQSKVIGGIDYSAWMTRATITVNGKTIDWKYDNLWNTQWSIIDSEGVRIKYAGSSTSGKIESNVDESLLVLSGLFITNYYWQLTIAILVVVFVPLLARMF</sequence>
<evidence type="ECO:0000313" key="3">
    <source>
        <dbReference type="Proteomes" id="UP000198964"/>
    </source>
</evidence>
<dbReference type="AlphaFoldDB" id="A0A1I2KGW3"/>
<name>A0A1I2KGW3_9BACT</name>
<keyword evidence="1" id="KW-0472">Membrane</keyword>
<accession>A0A1I2KGW3</accession>
<organism evidence="2 3">
    <name type="scientific">Sunxiuqinia elliptica</name>
    <dbReference type="NCBI Taxonomy" id="655355"/>
    <lineage>
        <taxon>Bacteria</taxon>
        <taxon>Pseudomonadati</taxon>
        <taxon>Bacteroidota</taxon>
        <taxon>Bacteroidia</taxon>
        <taxon>Marinilabiliales</taxon>
        <taxon>Prolixibacteraceae</taxon>
        <taxon>Sunxiuqinia</taxon>
    </lineage>
</organism>
<feature type="transmembrane region" description="Helical" evidence="1">
    <location>
        <begin position="142"/>
        <end position="160"/>
    </location>
</feature>
<protein>
    <submittedName>
        <fullName evidence="2">Uncharacterized protein</fullName>
    </submittedName>
</protein>